<dbReference type="Pfam" id="PF07787">
    <property type="entry name" value="TMEM43"/>
    <property type="match status" value="1"/>
</dbReference>
<keyword evidence="12" id="KW-1185">Reference proteome</keyword>
<evidence type="ECO:0000256" key="2">
    <source>
        <dbReference type="ARBA" id="ARBA00004259"/>
    </source>
</evidence>
<dbReference type="GO" id="GO:0071763">
    <property type="term" value="P:nuclear membrane organization"/>
    <property type="evidence" value="ECO:0007669"/>
    <property type="project" value="TreeGrafter"/>
</dbReference>
<dbReference type="PANTHER" id="PTHR13416">
    <property type="match status" value="1"/>
</dbReference>
<dbReference type="PANTHER" id="PTHR13416:SF2">
    <property type="entry name" value="TRANSMEMBRANE PROTEIN 43"/>
    <property type="match status" value="1"/>
</dbReference>
<dbReference type="EMBL" id="CAJJDM010000150">
    <property type="protein sequence ID" value="CAD8111102.1"/>
    <property type="molecule type" value="Genomic_DNA"/>
</dbReference>
<keyword evidence="6" id="KW-0256">Endoplasmic reticulum</keyword>
<evidence type="ECO:0000313" key="12">
    <source>
        <dbReference type="Proteomes" id="UP000688137"/>
    </source>
</evidence>
<keyword evidence="5 10" id="KW-0812">Transmembrane</keyword>
<evidence type="ECO:0000256" key="10">
    <source>
        <dbReference type="SAM" id="Phobius"/>
    </source>
</evidence>
<name>A0A8S1Q6C1_PARPR</name>
<evidence type="ECO:0000256" key="5">
    <source>
        <dbReference type="ARBA" id="ARBA00022692"/>
    </source>
</evidence>
<keyword evidence="8 10" id="KW-0472">Membrane</keyword>
<evidence type="ECO:0000256" key="3">
    <source>
        <dbReference type="ARBA" id="ARBA00004586"/>
    </source>
</evidence>
<dbReference type="InterPro" id="IPR012430">
    <property type="entry name" value="TMEM43_fam"/>
</dbReference>
<evidence type="ECO:0000256" key="8">
    <source>
        <dbReference type="ARBA" id="ARBA00023136"/>
    </source>
</evidence>
<keyword evidence="7 10" id="KW-1133">Transmembrane helix</keyword>
<proteinExistence type="inferred from homology"/>
<dbReference type="GO" id="GO:0005637">
    <property type="term" value="C:nuclear inner membrane"/>
    <property type="evidence" value="ECO:0007669"/>
    <property type="project" value="TreeGrafter"/>
</dbReference>
<protein>
    <recommendedName>
        <fullName evidence="13">Transmembrane protein</fullName>
    </recommendedName>
</protein>
<feature type="transmembrane region" description="Helical" evidence="10">
    <location>
        <begin position="378"/>
        <end position="403"/>
    </location>
</feature>
<dbReference type="Proteomes" id="UP000688137">
    <property type="component" value="Unassembled WGS sequence"/>
</dbReference>
<evidence type="ECO:0000256" key="6">
    <source>
        <dbReference type="ARBA" id="ARBA00022824"/>
    </source>
</evidence>
<dbReference type="GO" id="GO:0005789">
    <property type="term" value="C:endoplasmic reticulum membrane"/>
    <property type="evidence" value="ECO:0007669"/>
    <property type="project" value="UniProtKB-SubCell"/>
</dbReference>
<gene>
    <name evidence="11" type="ORF">PPRIM_AZ9-3.1.T1460097</name>
</gene>
<reference evidence="11" key="1">
    <citation type="submission" date="2021-01" db="EMBL/GenBank/DDBJ databases">
        <authorList>
            <consortium name="Genoscope - CEA"/>
            <person name="William W."/>
        </authorList>
    </citation>
    <scope>NUCLEOTIDE SEQUENCE</scope>
</reference>
<accession>A0A8S1Q6C1</accession>
<evidence type="ECO:0008006" key="13">
    <source>
        <dbReference type="Google" id="ProtNLM"/>
    </source>
</evidence>
<sequence length="434" mass="50415">MQFLQLFIVTVVCKEISNKKQQFLDDNDNDDAGSITSIIFHSIIGSIFLIFSAALIWYNERREAITSYRLVSMRQICKIGDCHEINQELNGELVHMQGQTTTDIILEDTEFGISLPFCIKLNRHVEQLQFVRIEHKHKFSSTTFTYEQRWQREQVCSARFPSEYQNKPELWLVKNNGQINPDVRLGVFTLSESLKQNCLNFQYFLPGDVQIKAAQELYGKEFPFITIKNCDIQLSQIENQKTIGDLRVSFSYVKCGNTTIISKQMNNTFIPYMIEDKWQSENSIHSDEMDQDSDNNCCYQIAQLAKANEQPLKQINWINENIQSFNDIFKEQLIRNSDLTYKTRLKAFSLMVFKCYHQVFGVAIFLQGTFDFGLPSDIQFFFFVGLGMIFSIPISLIIALVAWMRYHLFYTLTNFIGLAIVFSIVTIITGGIYY</sequence>
<organism evidence="11 12">
    <name type="scientific">Paramecium primaurelia</name>
    <dbReference type="NCBI Taxonomy" id="5886"/>
    <lineage>
        <taxon>Eukaryota</taxon>
        <taxon>Sar</taxon>
        <taxon>Alveolata</taxon>
        <taxon>Ciliophora</taxon>
        <taxon>Intramacronucleata</taxon>
        <taxon>Oligohymenophorea</taxon>
        <taxon>Peniculida</taxon>
        <taxon>Parameciidae</taxon>
        <taxon>Paramecium</taxon>
    </lineage>
</organism>
<comment type="subcellular location">
    <subcellularLocation>
        <location evidence="1">Endomembrane system</location>
        <topology evidence="1">Multi-pass membrane protein</topology>
    </subcellularLocation>
    <subcellularLocation>
        <location evidence="3">Endoplasmic reticulum membrane</location>
    </subcellularLocation>
    <subcellularLocation>
        <location evidence="2">Nucleus envelope</location>
    </subcellularLocation>
</comment>
<dbReference type="GO" id="GO:0006629">
    <property type="term" value="P:lipid metabolic process"/>
    <property type="evidence" value="ECO:0007669"/>
    <property type="project" value="TreeGrafter"/>
</dbReference>
<comment type="similarity">
    <text evidence="4">Belongs to the TMEM43 family.</text>
</comment>
<evidence type="ECO:0000313" key="11">
    <source>
        <dbReference type="EMBL" id="CAD8111102.1"/>
    </source>
</evidence>
<feature type="transmembrane region" description="Helical" evidence="10">
    <location>
        <begin position="415"/>
        <end position="433"/>
    </location>
</feature>
<evidence type="ECO:0000256" key="4">
    <source>
        <dbReference type="ARBA" id="ARBA00006627"/>
    </source>
</evidence>
<keyword evidence="9" id="KW-0539">Nucleus</keyword>
<evidence type="ECO:0000256" key="9">
    <source>
        <dbReference type="ARBA" id="ARBA00023242"/>
    </source>
</evidence>
<feature type="transmembrane region" description="Helical" evidence="10">
    <location>
        <begin position="34"/>
        <end position="58"/>
    </location>
</feature>
<comment type="caution">
    <text evidence="11">The sequence shown here is derived from an EMBL/GenBank/DDBJ whole genome shotgun (WGS) entry which is preliminary data.</text>
</comment>
<dbReference type="AlphaFoldDB" id="A0A8S1Q6C1"/>
<evidence type="ECO:0000256" key="1">
    <source>
        <dbReference type="ARBA" id="ARBA00004127"/>
    </source>
</evidence>
<evidence type="ECO:0000256" key="7">
    <source>
        <dbReference type="ARBA" id="ARBA00022989"/>
    </source>
</evidence>
<feature type="transmembrane region" description="Helical" evidence="10">
    <location>
        <begin position="345"/>
        <end position="366"/>
    </location>
</feature>